<dbReference type="Proteomes" id="UP000253782">
    <property type="component" value="Unassembled WGS sequence"/>
</dbReference>
<keyword evidence="4" id="KW-1185">Reference proteome</keyword>
<feature type="signal peptide" evidence="1">
    <location>
        <begin position="1"/>
        <end position="21"/>
    </location>
</feature>
<reference evidence="3 4" key="1">
    <citation type="submission" date="2018-07" db="EMBL/GenBank/DDBJ databases">
        <title>Dyella tabacisoli L4-6T, whole genome shotgun sequence.</title>
        <authorList>
            <person name="Zhou X.-K."/>
            <person name="Li W.-J."/>
            <person name="Duan Y.-Q."/>
        </authorList>
    </citation>
    <scope>NUCLEOTIDE SEQUENCE [LARGE SCALE GENOMIC DNA]</scope>
    <source>
        <strain evidence="3 4">L4-6</strain>
    </source>
</reference>
<dbReference type="Pfam" id="PF03886">
    <property type="entry name" value="ABC_trans_aux"/>
    <property type="match status" value="1"/>
</dbReference>
<dbReference type="AlphaFoldDB" id="A0A369UJ54"/>
<feature type="chain" id="PRO_5017074990" evidence="1">
    <location>
        <begin position="22"/>
        <end position="211"/>
    </location>
</feature>
<dbReference type="PROSITE" id="PS51257">
    <property type="entry name" value="PROKAR_LIPOPROTEIN"/>
    <property type="match status" value="1"/>
</dbReference>
<evidence type="ECO:0000313" key="4">
    <source>
        <dbReference type="Proteomes" id="UP000253782"/>
    </source>
</evidence>
<protein>
    <submittedName>
        <fullName evidence="3">ABC transporter</fullName>
    </submittedName>
</protein>
<proteinExistence type="predicted"/>
<dbReference type="OrthoDB" id="5795476at2"/>
<evidence type="ECO:0000313" key="3">
    <source>
        <dbReference type="EMBL" id="RDD80571.1"/>
    </source>
</evidence>
<evidence type="ECO:0000259" key="2">
    <source>
        <dbReference type="Pfam" id="PF03886"/>
    </source>
</evidence>
<keyword evidence="1" id="KW-0732">Signal</keyword>
<dbReference type="PANTHER" id="PTHR36698">
    <property type="entry name" value="BLL5892 PROTEIN"/>
    <property type="match status" value="1"/>
</dbReference>
<dbReference type="RefSeq" id="WP_114846698.1">
    <property type="nucleotide sequence ID" value="NZ_JBHSPE010000025.1"/>
</dbReference>
<organism evidence="3 4">
    <name type="scientific">Dyella tabacisoli</name>
    <dbReference type="NCBI Taxonomy" id="2282381"/>
    <lineage>
        <taxon>Bacteria</taxon>
        <taxon>Pseudomonadati</taxon>
        <taxon>Pseudomonadota</taxon>
        <taxon>Gammaproteobacteria</taxon>
        <taxon>Lysobacterales</taxon>
        <taxon>Rhodanobacteraceae</taxon>
        <taxon>Dyella</taxon>
    </lineage>
</organism>
<sequence>MKFVICALSRMAAIAAVAALAACSVLPKAESPDIYRLPVTHLSPNPAKPLPWSLRIDTPQAEHMLDSPRIAVLPQGDVISVYQGARWSDRAPTLLRNRLLDAFHDDGRIAALSSDDANLQADYTLTGDLRAFQSEYRDGQPVIVIRYDARLVRTNGMRILAARSFEISEPVGNRAVPQVVSAFGKACDTLTAQIVQWTIQQRETATAEVRR</sequence>
<comment type="caution">
    <text evidence="3">The sequence shown here is derived from an EMBL/GenBank/DDBJ whole genome shotgun (WGS) entry which is preliminary data.</text>
</comment>
<name>A0A369UJ54_9GAMM</name>
<feature type="domain" description="ABC-type transport auxiliary lipoprotein component" evidence="2">
    <location>
        <begin position="40"/>
        <end position="195"/>
    </location>
</feature>
<gene>
    <name evidence="3" type="ORF">DVJ77_16985</name>
</gene>
<evidence type="ECO:0000256" key="1">
    <source>
        <dbReference type="SAM" id="SignalP"/>
    </source>
</evidence>
<dbReference type="InterPro" id="IPR005586">
    <property type="entry name" value="ABC_trans_aux"/>
</dbReference>
<dbReference type="SUPFAM" id="SSF159594">
    <property type="entry name" value="XCC0632-like"/>
    <property type="match status" value="1"/>
</dbReference>
<dbReference type="EMBL" id="QQAH01000016">
    <property type="protein sequence ID" value="RDD80571.1"/>
    <property type="molecule type" value="Genomic_DNA"/>
</dbReference>
<dbReference type="PANTHER" id="PTHR36698:SF3">
    <property type="entry name" value="ABC-TYPE TRANSPORT AUXILIARY LIPOPROTEIN COMPONENT DOMAIN-CONTAINING PROTEIN"/>
    <property type="match status" value="1"/>
</dbReference>
<dbReference type="Gene3D" id="3.40.50.10610">
    <property type="entry name" value="ABC-type transport auxiliary lipoprotein component"/>
    <property type="match status" value="1"/>
</dbReference>
<accession>A0A369UJ54</accession>